<dbReference type="InterPro" id="IPR022641">
    <property type="entry name" value="CheR_N"/>
</dbReference>
<evidence type="ECO:0000313" key="8">
    <source>
        <dbReference type="Proteomes" id="UP000317835"/>
    </source>
</evidence>
<evidence type="ECO:0000256" key="5">
    <source>
        <dbReference type="ARBA" id="ARBA00022691"/>
    </source>
</evidence>
<dbReference type="Proteomes" id="UP000317835">
    <property type="component" value="Chromosome"/>
</dbReference>
<dbReference type="InterPro" id="IPR022642">
    <property type="entry name" value="CheR_C"/>
</dbReference>
<evidence type="ECO:0000256" key="3">
    <source>
        <dbReference type="ARBA" id="ARBA00022603"/>
    </source>
</evidence>
<dbReference type="SMART" id="SM00138">
    <property type="entry name" value="MeTrc"/>
    <property type="match status" value="1"/>
</dbReference>
<name>A0A518H7L5_9BACT</name>
<evidence type="ECO:0000256" key="4">
    <source>
        <dbReference type="ARBA" id="ARBA00022679"/>
    </source>
</evidence>
<dbReference type="OrthoDB" id="288469at2"/>
<dbReference type="SUPFAM" id="SSF47757">
    <property type="entry name" value="Chemotaxis receptor methyltransferase CheR, N-terminal domain"/>
    <property type="match status" value="1"/>
</dbReference>
<evidence type="ECO:0000313" key="7">
    <source>
        <dbReference type="EMBL" id="QDV36850.1"/>
    </source>
</evidence>
<dbReference type="PANTHER" id="PTHR24422">
    <property type="entry name" value="CHEMOTAXIS PROTEIN METHYLTRANSFERASE"/>
    <property type="match status" value="1"/>
</dbReference>
<dbReference type="Gene3D" id="1.10.155.10">
    <property type="entry name" value="Chemotaxis receptor methyltransferase CheR, N-terminal domain"/>
    <property type="match status" value="1"/>
</dbReference>
<dbReference type="Gene3D" id="3.40.50.150">
    <property type="entry name" value="Vaccinia Virus protein VP39"/>
    <property type="match status" value="1"/>
</dbReference>
<proteinExistence type="predicted"/>
<dbReference type="SUPFAM" id="SSF53335">
    <property type="entry name" value="S-adenosyl-L-methionine-dependent methyltransferases"/>
    <property type="match status" value="1"/>
</dbReference>
<dbReference type="GO" id="GO:0008983">
    <property type="term" value="F:protein-glutamate O-methyltransferase activity"/>
    <property type="evidence" value="ECO:0007669"/>
    <property type="project" value="UniProtKB-EC"/>
</dbReference>
<gene>
    <name evidence="7" type="primary">cheR</name>
    <name evidence="7" type="ORF">ElP_47790</name>
</gene>
<protein>
    <recommendedName>
        <fullName evidence="2">protein-glutamate O-methyltransferase</fullName>
        <ecNumber evidence="2">2.1.1.80</ecNumber>
    </recommendedName>
</protein>
<dbReference type="EC" id="2.1.1.80" evidence="2"/>
<accession>A0A518H7L5</accession>
<dbReference type="InterPro" id="IPR036804">
    <property type="entry name" value="CheR_N_sf"/>
</dbReference>
<dbReference type="PANTHER" id="PTHR24422:SF10">
    <property type="entry name" value="CHEMOTAXIS PROTEIN METHYLTRANSFERASE 2"/>
    <property type="match status" value="1"/>
</dbReference>
<dbReference type="RefSeq" id="WP_145273792.1">
    <property type="nucleotide sequence ID" value="NZ_CP036426.1"/>
</dbReference>
<dbReference type="PRINTS" id="PR00996">
    <property type="entry name" value="CHERMTFRASE"/>
</dbReference>
<dbReference type="Pfam" id="PF01739">
    <property type="entry name" value="CheR"/>
    <property type="match status" value="1"/>
</dbReference>
<evidence type="ECO:0000256" key="2">
    <source>
        <dbReference type="ARBA" id="ARBA00012534"/>
    </source>
</evidence>
<dbReference type="Pfam" id="PF03705">
    <property type="entry name" value="CheR_N"/>
    <property type="match status" value="1"/>
</dbReference>
<dbReference type="EMBL" id="CP036426">
    <property type="protein sequence ID" value="QDV36850.1"/>
    <property type="molecule type" value="Genomic_DNA"/>
</dbReference>
<dbReference type="GO" id="GO:0032259">
    <property type="term" value="P:methylation"/>
    <property type="evidence" value="ECO:0007669"/>
    <property type="project" value="UniProtKB-KW"/>
</dbReference>
<keyword evidence="3 7" id="KW-0489">Methyltransferase</keyword>
<keyword evidence="4 7" id="KW-0808">Transferase</keyword>
<dbReference type="KEGG" id="tpla:ElP_47790"/>
<comment type="catalytic activity">
    <reaction evidence="1">
        <text>L-glutamyl-[protein] + S-adenosyl-L-methionine = [protein]-L-glutamate 5-O-methyl ester + S-adenosyl-L-homocysteine</text>
        <dbReference type="Rhea" id="RHEA:24452"/>
        <dbReference type="Rhea" id="RHEA-COMP:10208"/>
        <dbReference type="Rhea" id="RHEA-COMP:10311"/>
        <dbReference type="ChEBI" id="CHEBI:29973"/>
        <dbReference type="ChEBI" id="CHEBI:57856"/>
        <dbReference type="ChEBI" id="CHEBI:59789"/>
        <dbReference type="ChEBI" id="CHEBI:82795"/>
        <dbReference type="EC" id="2.1.1.80"/>
    </reaction>
</comment>
<dbReference type="InterPro" id="IPR050903">
    <property type="entry name" value="Bact_Chemotaxis_MeTrfase"/>
</dbReference>
<dbReference type="InterPro" id="IPR029063">
    <property type="entry name" value="SAM-dependent_MTases_sf"/>
</dbReference>
<keyword evidence="8" id="KW-1185">Reference proteome</keyword>
<keyword evidence="5" id="KW-0949">S-adenosyl-L-methionine</keyword>
<organism evidence="7 8">
    <name type="scientific">Tautonia plasticadhaerens</name>
    <dbReference type="NCBI Taxonomy" id="2527974"/>
    <lineage>
        <taxon>Bacteria</taxon>
        <taxon>Pseudomonadati</taxon>
        <taxon>Planctomycetota</taxon>
        <taxon>Planctomycetia</taxon>
        <taxon>Isosphaerales</taxon>
        <taxon>Isosphaeraceae</taxon>
        <taxon>Tautonia</taxon>
    </lineage>
</organism>
<dbReference type="AlphaFoldDB" id="A0A518H7L5"/>
<dbReference type="PROSITE" id="PS50123">
    <property type="entry name" value="CHER"/>
    <property type="match status" value="1"/>
</dbReference>
<dbReference type="InterPro" id="IPR000780">
    <property type="entry name" value="CheR_MeTrfase"/>
</dbReference>
<evidence type="ECO:0000259" key="6">
    <source>
        <dbReference type="PROSITE" id="PS50123"/>
    </source>
</evidence>
<feature type="domain" description="CheR-type methyltransferase" evidence="6">
    <location>
        <begin position="1"/>
        <end position="277"/>
    </location>
</feature>
<reference evidence="7 8" key="1">
    <citation type="submission" date="2019-02" db="EMBL/GenBank/DDBJ databases">
        <title>Deep-cultivation of Planctomycetes and their phenomic and genomic characterization uncovers novel biology.</title>
        <authorList>
            <person name="Wiegand S."/>
            <person name="Jogler M."/>
            <person name="Boedeker C."/>
            <person name="Pinto D."/>
            <person name="Vollmers J."/>
            <person name="Rivas-Marin E."/>
            <person name="Kohn T."/>
            <person name="Peeters S.H."/>
            <person name="Heuer A."/>
            <person name="Rast P."/>
            <person name="Oberbeckmann S."/>
            <person name="Bunk B."/>
            <person name="Jeske O."/>
            <person name="Meyerdierks A."/>
            <person name="Storesund J.E."/>
            <person name="Kallscheuer N."/>
            <person name="Luecker S."/>
            <person name="Lage O.M."/>
            <person name="Pohl T."/>
            <person name="Merkel B.J."/>
            <person name="Hornburger P."/>
            <person name="Mueller R.-W."/>
            <person name="Bruemmer F."/>
            <person name="Labrenz M."/>
            <person name="Spormann A.M."/>
            <person name="Op den Camp H."/>
            <person name="Overmann J."/>
            <person name="Amann R."/>
            <person name="Jetten M.S.M."/>
            <person name="Mascher T."/>
            <person name="Medema M.H."/>
            <person name="Devos D.P."/>
            <person name="Kaster A.-K."/>
            <person name="Ovreas L."/>
            <person name="Rohde M."/>
            <person name="Galperin M.Y."/>
            <person name="Jogler C."/>
        </authorList>
    </citation>
    <scope>NUCLEOTIDE SEQUENCE [LARGE SCALE GENOMIC DNA]</scope>
    <source>
        <strain evidence="7 8">ElP</strain>
    </source>
</reference>
<evidence type="ECO:0000256" key="1">
    <source>
        <dbReference type="ARBA" id="ARBA00001541"/>
    </source>
</evidence>
<sequence>MNQDLLPDDLFESFRAMIYRATGIRIPETKRVMLSNRLRRRVVATGVGGFAEYFARLSAGVDRDEQARFIDAVTTRETYFFRDEHHFRWLAGRFAPELVERARRGRRERSMSIWSAASSGGEELYSALIALAEAHQPPSGWALHALGTDISDAALESARAASFGDRSLRSVTPEVLRRWFSAEGPPGRRSLREELRRRASFRRHNLLEPMRDGPFDCIFLKNVLIYFDPASKKVAVGHVLDAMAPGGYLVVGPTEGIFSMLDPLERVEGWLYRKAGGD</sequence>